<comment type="caution">
    <text evidence="2">The sequence shown here is derived from an EMBL/GenBank/DDBJ whole genome shotgun (WGS) entry which is preliminary data.</text>
</comment>
<proteinExistence type="predicted"/>
<feature type="compositionally biased region" description="Basic and acidic residues" evidence="1">
    <location>
        <begin position="112"/>
        <end position="121"/>
    </location>
</feature>
<evidence type="ECO:0000313" key="2">
    <source>
        <dbReference type="EMBL" id="TEU32748.1"/>
    </source>
</evidence>
<name>A0AAX2RAG8_BURCE</name>
<accession>A0AAX2RAG8</accession>
<reference evidence="2 3" key="1">
    <citation type="submission" date="2019-03" db="EMBL/GenBank/DDBJ databases">
        <title>Burkholderia cepacia outbreak.</title>
        <authorList>
            <person name="Farzana R."/>
            <person name="Walsh T.R."/>
        </authorList>
    </citation>
    <scope>NUCLEOTIDE SEQUENCE [LARGE SCALE GENOMIC DNA]</scope>
    <source>
        <strain evidence="3">d13</strain>
    </source>
</reference>
<gene>
    <name evidence="2" type="ORF">E3D37_42410</name>
</gene>
<dbReference type="EMBL" id="SNSQ01000095">
    <property type="protein sequence ID" value="TEU32748.1"/>
    <property type="molecule type" value="Genomic_DNA"/>
</dbReference>
<feature type="compositionally biased region" description="Basic and acidic residues" evidence="1">
    <location>
        <begin position="45"/>
        <end position="61"/>
    </location>
</feature>
<protein>
    <submittedName>
        <fullName evidence="2">Uncharacterized protein</fullName>
    </submittedName>
</protein>
<dbReference type="AlphaFoldDB" id="A0AAX2RAG8"/>
<evidence type="ECO:0000313" key="3">
    <source>
        <dbReference type="Proteomes" id="UP000298234"/>
    </source>
</evidence>
<dbReference type="RefSeq" id="WP_134257976.1">
    <property type="nucleotide sequence ID" value="NZ_SNSF01000103.1"/>
</dbReference>
<organism evidence="2 3">
    <name type="scientific">Burkholderia cepacia</name>
    <name type="common">Pseudomonas cepacia</name>
    <dbReference type="NCBI Taxonomy" id="292"/>
    <lineage>
        <taxon>Bacteria</taxon>
        <taxon>Pseudomonadati</taxon>
        <taxon>Pseudomonadota</taxon>
        <taxon>Betaproteobacteria</taxon>
        <taxon>Burkholderiales</taxon>
        <taxon>Burkholderiaceae</taxon>
        <taxon>Burkholderia</taxon>
        <taxon>Burkholderia cepacia complex</taxon>
    </lineage>
</organism>
<evidence type="ECO:0000256" key="1">
    <source>
        <dbReference type="SAM" id="MobiDB-lite"/>
    </source>
</evidence>
<feature type="compositionally biased region" description="Basic and acidic residues" evidence="1">
    <location>
        <begin position="74"/>
        <end position="95"/>
    </location>
</feature>
<dbReference type="Proteomes" id="UP000298234">
    <property type="component" value="Unassembled WGS sequence"/>
</dbReference>
<feature type="region of interest" description="Disordered" evidence="1">
    <location>
        <begin position="42"/>
        <end position="121"/>
    </location>
</feature>
<sequence length="121" mass="14026">MTERPILFSGPMVRAILEGGKMQTRCEFKVPPEASIELVLKQLQHHHDHEPNKRPKCDQQRQSESLAHPILPEAPEHEDAKDEPYCRQSKKQIDRKTRRTATVTARVCNPRDNQRETGHET</sequence>